<accession>A0ACB9QM48</accession>
<keyword evidence="2" id="KW-1185">Reference proteome</keyword>
<organism evidence="1 2">
    <name type="scientific">Melastoma candidum</name>
    <dbReference type="NCBI Taxonomy" id="119954"/>
    <lineage>
        <taxon>Eukaryota</taxon>
        <taxon>Viridiplantae</taxon>
        <taxon>Streptophyta</taxon>
        <taxon>Embryophyta</taxon>
        <taxon>Tracheophyta</taxon>
        <taxon>Spermatophyta</taxon>
        <taxon>Magnoliopsida</taxon>
        <taxon>eudicotyledons</taxon>
        <taxon>Gunneridae</taxon>
        <taxon>Pentapetalae</taxon>
        <taxon>rosids</taxon>
        <taxon>malvids</taxon>
        <taxon>Myrtales</taxon>
        <taxon>Melastomataceae</taxon>
        <taxon>Melastomatoideae</taxon>
        <taxon>Melastomateae</taxon>
        <taxon>Melastoma</taxon>
    </lineage>
</organism>
<proteinExistence type="predicted"/>
<dbReference type="Proteomes" id="UP001057402">
    <property type="component" value="Chromosome 6"/>
</dbReference>
<evidence type="ECO:0000313" key="2">
    <source>
        <dbReference type="Proteomes" id="UP001057402"/>
    </source>
</evidence>
<gene>
    <name evidence="1" type="ORF">MLD38_022755</name>
</gene>
<name>A0ACB9QM48_9MYRT</name>
<dbReference type="EMBL" id="CM042885">
    <property type="protein sequence ID" value="KAI4366957.1"/>
    <property type="molecule type" value="Genomic_DNA"/>
</dbReference>
<sequence>MALPPDAAAASSVLWMDDEDNNHLNLPDDNDDPVSWSRTATPTNSGIHHNLYNDWSYTHPHPHQQHPQLYPDFNPSAAFDSSSSSPCHQQLPFSLDPQSLPSHTFFPSSSSSLPAKPSFSSLLTPAPNPSTALYFANGIGGGGGGAEGSAILPFEKNTSSMMFDPGFDIGCDFSMALNSELAPLLRDSSGCGSSNPNLGVFGGGFGGLAGFDGLDGPSVAVDNAAQGNLVAGNTGQFLNSRSPKVLRPLEVFPQSGEQPTLFQKRAAVALRSDKGGITFDGNKIVFQGQDDNASENYIGRAVNSGGDGRSGDIGYDDDGVSADGLGLGYDSDERNITESGRNDNGMSNSVGNNTESVGGVSKGRGKKKGMPAKNLMAERRRRKKLNDRLYMLRSVVPKISKMDRASILGDAIDYLKELLQRINHLHNELETTPPSSSLPTPSTSFHPLTPTLPTLPCRVKEDLCQSSMPSPKGQPARVEVRVREGRAVNIHMFCARRPGLLLSTMRALDNLGLDVQQAVISCFNGFALDIFRAEQCREGQDIMPEQIKAVLLDSAGLHGQI</sequence>
<comment type="caution">
    <text evidence="1">The sequence shown here is derived from an EMBL/GenBank/DDBJ whole genome shotgun (WGS) entry which is preliminary data.</text>
</comment>
<protein>
    <submittedName>
        <fullName evidence="1">Uncharacterized protein</fullName>
    </submittedName>
</protein>
<reference evidence="2" key="1">
    <citation type="journal article" date="2023" name="Front. Plant Sci.">
        <title>Chromosomal-level genome assembly of Melastoma candidum provides insights into trichome evolution.</title>
        <authorList>
            <person name="Zhong Y."/>
            <person name="Wu W."/>
            <person name="Sun C."/>
            <person name="Zou P."/>
            <person name="Liu Y."/>
            <person name="Dai S."/>
            <person name="Zhou R."/>
        </authorList>
    </citation>
    <scope>NUCLEOTIDE SEQUENCE [LARGE SCALE GENOMIC DNA]</scope>
</reference>
<evidence type="ECO:0000313" key="1">
    <source>
        <dbReference type="EMBL" id="KAI4366957.1"/>
    </source>
</evidence>